<reference evidence="1" key="1">
    <citation type="journal article" date="2015" name="Nature">
        <title>Complex archaea that bridge the gap between prokaryotes and eukaryotes.</title>
        <authorList>
            <person name="Spang A."/>
            <person name="Saw J.H."/>
            <person name="Jorgensen S.L."/>
            <person name="Zaremba-Niedzwiedzka K."/>
            <person name="Martijn J."/>
            <person name="Lind A.E."/>
            <person name="van Eijk R."/>
            <person name="Schleper C."/>
            <person name="Guy L."/>
            <person name="Ettema T.J."/>
        </authorList>
    </citation>
    <scope>NUCLEOTIDE SEQUENCE</scope>
</reference>
<comment type="caution">
    <text evidence="1">The sequence shown here is derived from an EMBL/GenBank/DDBJ whole genome shotgun (WGS) entry which is preliminary data.</text>
</comment>
<evidence type="ECO:0008006" key="2">
    <source>
        <dbReference type="Google" id="ProtNLM"/>
    </source>
</evidence>
<dbReference type="SUPFAM" id="SSF52540">
    <property type="entry name" value="P-loop containing nucleoside triphosphate hydrolases"/>
    <property type="match status" value="1"/>
</dbReference>
<dbReference type="EMBL" id="LAZR01002790">
    <property type="protein sequence ID" value="KKN25592.1"/>
    <property type="molecule type" value="Genomic_DNA"/>
</dbReference>
<dbReference type="InterPro" id="IPR027417">
    <property type="entry name" value="P-loop_NTPase"/>
</dbReference>
<evidence type="ECO:0000313" key="1">
    <source>
        <dbReference type="EMBL" id="KKN25592.1"/>
    </source>
</evidence>
<organism evidence="1">
    <name type="scientific">marine sediment metagenome</name>
    <dbReference type="NCBI Taxonomy" id="412755"/>
    <lineage>
        <taxon>unclassified sequences</taxon>
        <taxon>metagenomes</taxon>
        <taxon>ecological metagenomes</taxon>
    </lineage>
</organism>
<proteinExistence type="predicted"/>
<sequence length="257" mass="27478">MKIILHPGFHKTGTTTLQNALHANRSTLAPDIHVLLKDDLSGLIGATKGFSGSLDPLDLALVSFETAQIAQTLRGHQGVIISAESLCGHIPGRDGVRDYSAAPDILRSITDAINQSLPQAQLTVALTIRPAAEWLLSCYTQHLRASRMRSTADEYVNKFADCANLDEMAQQIAGAVSPNPTHVFDSQSSRSQCLGLLDSLLDIAGYPTTKRSALVPVTDANIGPSPAQITALLEINRSARSLKDVLAARQRLVKGTP</sequence>
<gene>
    <name evidence="1" type="ORF">LCGC14_0883260</name>
</gene>
<protein>
    <recommendedName>
        <fullName evidence="2">Sulfotransferase domain-containing protein</fullName>
    </recommendedName>
</protein>
<accession>A0A0F9PLX5</accession>
<dbReference type="AlphaFoldDB" id="A0A0F9PLX5"/>
<name>A0A0F9PLX5_9ZZZZ</name>